<dbReference type="Proteomes" id="UP001054252">
    <property type="component" value="Unassembled WGS sequence"/>
</dbReference>
<keyword evidence="2" id="KW-1185">Reference proteome</keyword>
<comment type="caution">
    <text evidence="1">The sequence shown here is derived from an EMBL/GenBank/DDBJ whole genome shotgun (WGS) entry which is preliminary data.</text>
</comment>
<dbReference type="EMBL" id="BPVZ01000081">
    <property type="protein sequence ID" value="GKV29067.1"/>
    <property type="molecule type" value="Genomic_DNA"/>
</dbReference>
<dbReference type="AlphaFoldDB" id="A0AAV5KWL9"/>
<proteinExistence type="predicted"/>
<accession>A0AAV5KWL9</accession>
<name>A0AAV5KWL9_9ROSI</name>
<gene>
    <name evidence="1" type="ORF">SLEP1_g38038</name>
</gene>
<sequence>MFVSVTVLIHFNKIMVHKPYMCLAQIGLEGHNLHMTLNIPKVSTRLVRSGPKGTNWTRGTNRRPYTRYMETWAGRRQRASFTVNNLMAYSSIACCSSAYATSIKSCKSYSYTALC</sequence>
<reference evidence="1 2" key="1">
    <citation type="journal article" date="2021" name="Commun. Biol.">
        <title>The genome of Shorea leprosula (Dipterocarpaceae) highlights the ecological relevance of drought in aseasonal tropical rainforests.</title>
        <authorList>
            <person name="Ng K.K.S."/>
            <person name="Kobayashi M.J."/>
            <person name="Fawcett J.A."/>
            <person name="Hatakeyama M."/>
            <person name="Paape T."/>
            <person name="Ng C.H."/>
            <person name="Ang C.C."/>
            <person name="Tnah L.H."/>
            <person name="Lee C.T."/>
            <person name="Nishiyama T."/>
            <person name="Sese J."/>
            <person name="O'Brien M.J."/>
            <person name="Copetti D."/>
            <person name="Mohd Noor M.I."/>
            <person name="Ong R.C."/>
            <person name="Putra M."/>
            <person name="Sireger I.Z."/>
            <person name="Indrioko S."/>
            <person name="Kosugi Y."/>
            <person name="Izuno A."/>
            <person name="Isagi Y."/>
            <person name="Lee S.L."/>
            <person name="Shimizu K.K."/>
        </authorList>
    </citation>
    <scope>NUCLEOTIDE SEQUENCE [LARGE SCALE GENOMIC DNA]</scope>
    <source>
        <strain evidence="1">214</strain>
    </source>
</reference>
<evidence type="ECO:0000313" key="2">
    <source>
        <dbReference type="Proteomes" id="UP001054252"/>
    </source>
</evidence>
<organism evidence="1 2">
    <name type="scientific">Rubroshorea leprosula</name>
    <dbReference type="NCBI Taxonomy" id="152421"/>
    <lineage>
        <taxon>Eukaryota</taxon>
        <taxon>Viridiplantae</taxon>
        <taxon>Streptophyta</taxon>
        <taxon>Embryophyta</taxon>
        <taxon>Tracheophyta</taxon>
        <taxon>Spermatophyta</taxon>
        <taxon>Magnoliopsida</taxon>
        <taxon>eudicotyledons</taxon>
        <taxon>Gunneridae</taxon>
        <taxon>Pentapetalae</taxon>
        <taxon>rosids</taxon>
        <taxon>malvids</taxon>
        <taxon>Malvales</taxon>
        <taxon>Dipterocarpaceae</taxon>
        <taxon>Rubroshorea</taxon>
    </lineage>
</organism>
<evidence type="ECO:0000313" key="1">
    <source>
        <dbReference type="EMBL" id="GKV29067.1"/>
    </source>
</evidence>
<protein>
    <submittedName>
        <fullName evidence="1">Uncharacterized protein</fullName>
    </submittedName>
</protein>